<evidence type="ECO:0000313" key="3">
    <source>
        <dbReference type="EMBL" id="KAL0448308.1"/>
    </source>
</evidence>
<dbReference type="Pfam" id="PF07727">
    <property type="entry name" value="RVT_2"/>
    <property type="match status" value="1"/>
</dbReference>
<sequence>MLNTSPDNLILLLISWLGLLLIMQKRCRVPREYILFSRYSYRTYHIPLPLPIQETAPDDIPEFPPTTTLFPTSYDHIPSVSLESLAPVPLRKSHRQSSKPIWMADYVCHCTSYTSAHCTPSSFALTHIFFVAQLSSMQEPLTYLQAIKDEKLIAAKQQEIQALERNETWEVTNLLAGKRAIGSRWVFKLKLNPDGSIEWYQARLVAKGYTQIEGVNCFDSFSPVAKSISVRVLGFLS</sequence>
<reference evidence="3" key="2">
    <citation type="journal article" date="2024" name="Plant">
        <title>Genomic evolution and insights into agronomic trait innovations of Sesamum species.</title>
        <authorList>
            <person name="Miao H."/>
            <person name="Wang L."/>
            <person name="Qu L."/>
            <person name="Liu H."/>
            <person name="Sun Y."/>
            <person name="Le M."/>
            <person name="Wang Q."/>
            <person name="Wei S."/>
            <person name="Zheng Y."/>
            <person name="Lin W."/>
            <person name="Duan Y."/>
            <person name="Cao H."/>
            <person name="Xiong S."/>
            <person name="Wang X."/>
            <person name="Wei L."/>
            <person name="Li C."/>
            <person name="Ma Q."/>
            <person name="Ju M."/>
            <person name="Zhao R."/>
            <person name="Li G."/>
            <person name="Mu C."/>
            <person name="Tian Q."/>
            <person name="Mei H."/>
            <person name="Zhang T."/>
            <person name="Gao T."/>
            <person name="Zhang H."/>
        </authorList>
    </citation>
    <scope>NUCLEOTIDE SEQUENCE</scope>
    <source>
        <strain evidence="3">KEN1</strain>
    </source>
</reference>
<gene>
    <name evidence="3" type="ORF">Slati_1387200</name>
</gene>
<accession>A0AAW2X3A1</accession>
<dbReference type="InterPro" id="IPR013103">
    <property type="entry name" value="RVT_2"/>
</dbReference>
<evidence type="ECO:0000256" key="1">
    <source>
        <dbReference type="SAM" id="SignalP"/>
    </source>
</evidence>
<dbReference type="AlphaFoldDB" id="A0AAW2X3A1"/>
<organism evidence="3">
    <name type="scientific">Sesamum latifolium</name>
    <dbReference type="NCBI Taxonomy" id="2727402"/>
    <lineage>
        <taxon>Eukaryota</taxon>
        <taxon>Viridiplantae</taxon>
        <taxon>Streptophyta</taxon>
        <taxon>Embryophyta</taxon>
        <taxon>Tracheophyta</taxon>
        <taxon>Spermatophyta</taxon>
        <taxon>Magnoliopsida</taxon>
        <taxon>eudicotyledons</taxon>
        <taxon>Gunneridae</taxon>
        <taxon>Pentapetalae</taxon>
        <taxon>asterids</taxon>
        <taxon>lamiids</taxon>
        <taxon>Lamiales</taxon>
        <taxon>Pedaliaceae</taxon>
        <taxon>Sesamum</taxon>
    </lineage>
</organism>
<keyword evidence="1" id="KW-0732">Signal</keyword>
<comment type="caution">
    <text evidence="3">The sequence shown here is derived from an EMBL/GenBank/DDBJ whole genome shotgun (WGS) entry which is preliminary data.</text>
</comment>
<feature type="signal peptide" evidence="1">
    <location>
        <begin position="1"/>
        <end position="27"/>
    </location>
</feature>
<feature type="domain" description="Reverse transcriptase Ty1/copia-type" evidence="2">
    <location>
        <begin position="166"/>
        <end position="234"/>
    </location>
</feature>
<reference evidence="3" key="1">
    <citation type="submission" date="2020-06" db="EMBL/GenBank/DDBJ databases">
        <authorList>
            <person name="Li T."/>
            <person name="Hu X."/>
            <person name="Zhang T."/>
            <person name="Song X."/>
            <person name="Zhang H."/>
            <person name="Dai N."/>
            <person name="Sheng W."/>
            <person name="Hou X."/>
            <person name="Wei L."/>
        </authorList>
    </citation>
    <scope>NUCLEOTIDE SEQUENCE</scope>
    <source>
        <strain evidence="3">KEN1</strain>
        <tissue evidence="3">Leaf</tissue>
    </source>
</reference>
<name>A0AAW2X3A1_9LAMI</name>
<evidence type="ECO:0000259" key="2">
    <source>
        <dbReference type="Pfam" id="PF07727"/>
    </source>
</evidence>
<proteinExistence type="predicted"/>
<protein>
    <submittedName>
        <fullName evidence="3">Retrovirus-related Pol polyprotein from transposon RE2</fullName>
    </submittedName>
</protein>
<feature type="chain" id="PRO_5043441876" evidence="1">
    <location>
        <begin position="28"/>
        <end position="237"/>
    </location>
</feature>
<dbReference type="EMBL" id="JACGWN010000005">
    <property type="protein sequence ID" value="KAL0448308.1"/>
    <property type="molecule type" value="Genomic_DNA"/>
</dbReference>